<dbReference type="InterPro" id="IPR006091">
    <property type="entry name" value="Acyl-CoA_Oxase/DH_mid-dom"/>
</dbReference>
<dbReference type="PANTHER" id="PTHR43831:SF1">
    <property type="entry name" value="ISOBUTYRYL-COA DEHYDROGENASE, MITOCHONDRIAL"/>
    <property type="match status" value="1"/>
</dbReference>
<dbReference type="HOGENOM" id="CLU_018204_3_2_5"/>
<feature type="domain" description="Acyl-CoA dehydrogenase C-terminal" evidence="5">
    <location>
        <begin position="269"/>
        <end position="383"/>
    </location>
</feature>
<accession>B2IEY4</accession>
<dbReference type="SUPFAM" id="SSF47203">
    <property type="entry name" value="Acyl-CoA dehydrogenase C-terminal domain-like"/>
    <property type="match status" value="1"/>
</dbReference>
<dbReference type="AlphaFoldDB" id="B2IEY4"/>
<evidence type="ECO:0000256" key="1">
    <source>
        <dbReference type="ARBA" id="ARBA00022630"/>
    </source>
</evidence>
<dbReference type="GO" id="GO:0016627">
    <property type="term" value="F:oxidoreductase activity, acting on the CH-CH group of donors"/>
    <property type="evidence" value="ECO:0007669"/>
    <property type="project" value="InterPro"/>
</dbReference>
<dbReference type="Pfam" id="PF08028">
    <property type="entry name" value="Acyl-CoA_dh_2"/>
    <property type="match status" value="1"/>
</dbReference>
<dbReference type="InterPro" id="IPR037069">
    <property type="entry name" value="AcylCoA_DH/ox_N_sf"/>
</dbReference>
<feature type="domain" description="Acyl-CoA oxidase/dehydrogenase middle" evidence="3">
    <location>
        <begin position="141"/>
        <end position="231"/>
    </location>
</feature>
<dbReference type="Pfam" id="PF02770">
    <property type="entry name" value="Acyl-CoA_dh_M"/>
    <property type="match status" value="1"/>
</dbReference>
<name>B2IEY4_BEII9</name>
<dbReference type="PIRSF" id="PIRSF016578">
    <property type="entry name" value="HsaA"/>
    <property type="match status" value="1"/>
</dbReference>
<evidence type="ECO:0000259" key="5">
    <source>
        <dbReference type="Pfam" id="PF08028"/>
    </source>
</evidence>
<dbReference type="CDD" id="cd00567">
    <property type="entry name" value="ACAD"/>
    <property type="match status" value="1"/>
</dbReference>
<keyword evidence="1" id="KW-0285">Flavoprotein</keyword>
<dbReference type="eggNOG" id="COG1960">
    <property type="taxonomic scope" value="Bacteria"/>
</dbReference>
<evidence type="ECO:0000313" key="7">
    <source>
        <dbReference type="Proteomes" id="UP000001695"/>
    </source>
</evidence>
<dbReference type="InterPro" id="IPR013786">
    <property type="entry name" value="AcylCoA_DH/ox_N"/>
</dbReference>
<organism evidence="6 7">
    <name type="scientific">Beijerinckia indica subsp. indica (strain ATCC 9039 / DSM 1715 / NCIMB 8712)</name>
    <dbReference type="NCBI Taxonomy" id="395963"/>
    <lineage>
        <taxon>Bacteria</taxon>
        <taxon>Pseudomonadati</taxon>
        <taxon>Pseudomonadota</taxon>
        <taxon>Alphaproteobacteria</taxon>
        <taxon>Hyphomicrobiales</taxon>
        <taxon>Beijerinckiaceae</taxon>
        <taxon>Beijerinckia</taxon>
    </lineage>
</organism>
<evidence type="ECO:0000259" key="4">
    <source>
        <dbReference type="Pfam" id="PF02771"/>
    </source>
</evidence>
<reference evidence="7" key="1">
    <citation type="submission" date="2008-03" db="EMBL/GenBank/DDBJ databases">
        <title>Complete sequence of chromosome of Beijerinckia indica subsp. indica ATCC 9039.</title>
        <authorList>
            <consortium name="US DOE Joint Genome Institute"/>
            <person name="Copeland A."/>
            <person name="Lucas S."/>
            <person name="Lapidus A."/>
            <person name="Glavina del Rio T."/>
            <person name="Dalin E."/>
            <person name="Tice H."/>
            <person name="Bruce D."/>
            <person name="Goodwin L."/>
            <person name="Pitluck S."/>
            <person name="LaButti K."/>
            <person name="Schmutz J."/>
            <person name="Larimer F."/>
            <person name="Land M."/>
            <person name="Hauser L."/>
            <person name="Kyrpides N."/>
            <person name="Mikhailova N."/>
            <person name="Dunfield P.F."/>
            <person name="Dedysh S.N."/>
            <person name="Liesack W."/>
            <person name="Saw J.H."/>
            <person name="Alam M."/>
            <person name="Chen Y."/>
            <person name="Murrell J.C."/>
            <person name="Richardson P."/>
        </authorList>
    </citation>
    <scope>NUCLEOTIDE SEQUENCE [LARGE SCALE GENOMIC DNA]</scope>
    <source>
        <strain evidence="7">ATCC 9039 / DSM 1715 / NCIMB 8712</strain>
    </source>
</reference>
<dbReference type="OrthoDB" id="2986495at2"/>
<dbReference type="Gene3D" id="1.20.140.10">
    <property type="entry name" value="Butyryl-CoA Dehydrogenase, subunit A, domain 3"/>
    <property type="match status" value="1"/>
</dbReference>
<dbReference type="InterPro" id="IPR036250">
    <property type="entry name" value="AcylCo_DH-like_C"/>
</dbReference>
<dbReference type="SUPFAM" id="SSF56645">
    <property type="entry name" value="Acyl-CoA dehydrogenase NM domain-like"/>
    <property type="match status" value="1"/>
</dbReference>
<feature type="domain" description="Acyl-CoA dehydrogenase/oxidase N-terminal" evidence="4">
    <location>
        <begin position="27"/>
        <end position="102"/>
    </location>
</feature>
<dbReference type="PANTHER" id="PTHR43831">
    <property type="entry name" value="ISOBUTYRYL-COA DEHYDROGENASE"/>
    <property type="match status" value="1"/>
</dbReference>
<keyword evidence="2" id="KW-0560">Oxidoreductase</keyword>
<dbReference type="InterPro" id="IPR046373">
    <property type="entry name" value="Acyl-CoA_Oxase/DH_mid-dom_sf"/>
</dbReference>
<dbReference type="InterPro" id="IPR013107">
    <property type="entry name" value="Acyl-CoA_DH_C"/>
</dbReference>
<dbReference type="Gene3D" id="2.40.110.10">
    <property type="entry name" value="Butyryl-CoA Dehydrogenase, subunit A, domain 2"/>
    <property type="match status" value="1"/>
</dbReference>
<proteinExistence type="predicted"/>
<protein>
    <submittedName>
        <fullName evidence="6">Acyl-CoA dehydrogenase type 2 domain</fullName>
    </submittedName>
</protein>
<dbReference type="GO" id="GO:0050660">
    <property type="term" value="F:flavin adenine dinucleotide binding"/>
    <property type="evidence" value="ECO:0007669"/>
    <property type="project" value="InterPro"/>
</dbReference>
<dbReference type="EMBL" id="CP001016">
    <property type="protein sequence ID" value="ACB94175.1"/>
    <property type="molecule type" value="Genomic_DNA"/>
</dbReference>
<dbReference type="RefSeq" id="WP_012383533.1">
    <property type="nucleotide sequence ID" value="NC_010581.1"/>
</dbReference>
<sequence length="407" mass="44228">MTHSSPDLASPLSAISDLDPILASLTAEFSGRAAEHDRQASFAFENIARLRELGLLGLTVPKIFGGGVPSAFGGGEVTLSLAARIIRAIGQGDPSTALVLVMQYVHHIHLARDDRWPASLRERVQRDAVENGALINSLRVEPELGTPARGGLPNTIARRTPEGWRLSGHKLYSTGIPALTWLSVWGRTDDDNPSVGPFLVHRDTPGVKIIESWDHLGMRASGSHEVIFEDVLIPLDHAVDLRPPAAWARGFDPDQMAWMTVLVASLYDGVAQGARDWFAEFANERVPANLGAPLASLSRFQEAAGVIDALLFSNAIILQKIAEATDRGDYPSVRDCNFTKYIVTKNAIEAVEHALELSGNPGLTRSNPLERHYRDVLCSRIHTPQNDVILTSAGRDAFASRALREVA</sequence>
<evidence type="ECO:0000256" key="2">
    <source>
        <dbReference type="ARBA" id="ARBA00023002"/>
    </source>
</evidence>
<dbReference type="STRING" id="395963.Bind_0523"/>
<dbReference type="KEGG" id="bid:Bind_0523"/>
<evidence type="ECO:0000313" key="6">
    <source>
        <dbReference type="EMBL" id="ACB94175.1"/>
    </source>
</evidence>
<dbReference type="Proteomes" id="UP000001695">
    <property type="component" value="Chromosome"/>
</dbReference>
<reference evidence="6 7" key="2">
    <citation type="journal article" date="2010" name="J. Bacteriol.">
        <title>Complete genome sequence of Beijerinckia indica subsp. indica.</title>
        <authorList>
            <person name="Tamas I."/>
            <person name="Dedysh S.N."/>
            <person name="Liesack W."/>
            <person name="Stott M.B."/>
            <person name="Alam M."/>
            <person name="Murrell J.C."/>
            <person name="Dunfield P.F."/>
        </authorList>
    </citation>
    <scope>NUCLEOTIDE SEQUENCE [LARGE SCALE GENOMIC DNA]</scope>
    <source>
        <strain evidence="7">ATCC 9039 / DSM 1715 / NCIMB 8712</strain>
    </source>
</reference>
<dbReference type="InterPro" id="IPR009100">
    <property type="entry name" value="AcylCoA_DH/oxidase_NM_dom_sf"/>
</dbReference>
<evidence type="ECO:0000259" key="3">
    <source>
        <dbReference type="Pfam" id="PF02770"/>
    </source>
</evidence>
<gene>
    <name evidence="6" type="ordered locus">Bind_0523</name>
</gene>
<dbReference type="InterPro" id="IPR052547">
    <property type="entry name" value="Mito_Isobutyryl-CoADH"/>
</dbReference>
<keyword evidence="7" id="KW-1185">Reference proteome</keyword>
<dbReference type="Pfam" id="PF02771">
    <property type="entry name" value="Acyl-CoA_dh_N"/>
    <property type="match status" value="1"/>
</dbReference>
<dbReference type="Gene3D" id="1.10.540.10">
    <property type="entry name" value="Acyl-CoA dehydrogenase/oxidase, N-terminal domain"/>
    <property type="match status" value="1"/>
</dbReference>